<organism evidence="5 6">
    <name type="scientific">Enterococcus dongliensis</name>
    <dbReference type="NCBI Taxonomy" id="2559925"/>
    <lineage>
        <taxon>Bacteria</taxon>
        <taxon>Bacillati</taxon>
        <taxon>Bacillota</taxon>
        <taxon>Bacilli</taxon>
        <taxon>Lactobacillales</taxon>
        <taxon>Enterococcaceae</taxon>
        <taxon>Enterococcus</taxon>
    </lineage>
</organism>
<proteinExistence type="predicted"/>
<dbReference type="Proteomes" id="UP001245561">
    <property type="component" value="Unassembled WGS sequence"/>
</dbReference>
<keyword evidence="7" id="KW-1185">Reference proteome</keyword>
<protein>
    <submittedName>
        <fullName evidence="5">Zinc ribbon domain-containing protein</fullName>
    </submittedName>
</protein>
<name>A0AAW8TLV2_9ENTE</name>
<gene>
    <name evidence="5" type="ORF">P7D36_11245</name>
    <name evidence="4" type="ORF">P7D39_08875</name>
</gene>
<dbReference type="Proteomes" id="UP001256547">
    <property type="component" value="Unassembled WGS sequence"/>
</dbReference>
<evidence type="ECO:0000313" key="4">
    <source>
        <dbReference type="EMBL" id="MDT2597115.1"/>
    </source>
</evidence>
<evidence type="ECO:0000313" key="7">
    <source>
        <dbReference type="Proteomes" id="UP001256547"/>
    </source>
</evidence>
<feature type="transmembrane region" description="Helical" evidence="2">
    <location>
        <begin position="74"/>
        <end position="95"/>
    </location>
</feature>
<dbReference type="InterPro" id="IPR026870">
    <property type="entry name" value="Zinc_ribbon_dom"/>
</dbReference>
<evidence type="ECO:0000259" key="3">
    <source>
        <dbReference type="Pfam" id="PF13240"/>
    </source>
</evidence>
<dbReference type="SUPFAM" id="SSF58100">
    <property type="entry name" value="Bacterial hemolysins"/>
    <property type="match status" value="1"/>
</dbReference>
<feature type="domain" description="Zinc-ribbon" evidence="3">
    <location>
        <begin position="4"/>
        <end position="25"/>
    </location>
</feature>
<comment type="caution">
    <text evidence="5">The sequence shown here is derived from an EMBL/GenBank/DDBJ whole genome shotgun (WGS) entry which is preliminary data.</text>
</comment>
<sequence length="220" mass="25185">MKICPNCHEEMSEEAKFCTNCGFDLTQKTFDTFDESKVVGSEEDSQEIMEDSEVISDNSEAIQSDSKTSKQWKYYVVLGFFIAIIFAFIFSISWLNSEADNYQVKEESLTTQKLKNDVQMKKWSEEEANWTQSNDEESLDNMQSMIKTYQSDIELAQKQLEHLAKVAEPLNKAYDTAEKVQNSDDFTTVFDATVNLYRHQRTNGATDFAGIKAEFLGGIE</sequence>
<dbReference type="Pfam" id="PF13240">
    <property type="entry name" value="Zn_Ribbon_1"/>
    <property type="match status" value="1"/>
</dbReference>
<keyword evidence="1" id="KW-0175">Coiled coil</keyword>
<evidence type="ECO:0000256" key="2">
    <source>
        <dbReference type="SAM" id="Phobius"/>
    </source>
</evidence>
<dbReference type="RefSeq" id="WP_311859714.1">
    <property type="nucleotide sequence ID" value="NZ_JARPYR010000016.1"/>
</dbReference>
<reference evidence="5 7" key="1">
    <citation type="submission" date="2023-03" db="EMBL/GenBank/DDBJ databases">
        <authorList>
            <person name="Shen W."/>
            <person name="Cai J."/>
        </authorList>
    </citation>
    <scope>NUCLEOTIDE SEQUENCE</scope>
    <source>
        <strain evidence="5">P55-2</strain>
        <strain evidence="4 7">P72-2</strain>
    </source>
</reference>
<keyword evidence="2" id="KW-1133">Transmembrane helix</keyword>
<evidence type="ECO:0000313" key="6">
    <source>
        <dbReference type="Proteomes" id="UP001245561"/>
    </source>
</evidence>
<dbReference type="EMBL" id="JARPYR010000016">
    <property type="protein sequence ID" value="MDT2597115.1"/>
    <property type="molecule type" value="Genomic_DNA"/>
</dbReference>
<evidence type="ECO:0000256" key="1">
    <source>
        <dbReference type="SAM" id="Coils"/>
    </source>
</evidence>
<keyword evidence="2" id="KW-0812">Transmembrane</keyword>
<feature type="coiled-coil region" evidence="1">
    <location>
        <begin position="139"/>
        <end position="166"/>
    </location>
</feature>
<accession>A0AAW8TLV2</accession>
<evidence type="ECO:0000313" key="5">
    <source>
        <dbReference type="EMBL" id="MDT2638067.1"/>
    </source>
</evidence>
<dbReference type="EMBL" id="JARPYT010000018">
    <property type="protein sequence ID" value="MDT2638067.1"/>
    <property type="molecule type" value="Genomic_DNA"/>
</dbReference>
<keyword evidence="2" id="KW-0472">Membrane</keyword>
<dbReference type="AlphaFoldDB" id="A0AAW8TLV2"/>